<dbReference type="SUPFAM" id="SSF53474">
    <property type="entry name" value="alpha/beta-Hydrolases"/>
    <property type="match status" value="1"/>
</dbReference>
<protein>
    <submittedName>
        <fullName evidence="2">Esterase</fullName>
    </submittedName>
</protein>
<sequence length="379" mass="42172">MYSILALVLGFTFSNSEAQVPANASPAPTNINQNGCPCIFQDNRVLFTVNAPEATKVQLDLGKLYDMQKNDTGVWTVTTDPQVPGFHYYSLVIDGFKFADPASESFYGTGRMASAIDVPEEGIDFYDIKDVPHGDMRSRVYFSKTTGTWRNINLYTPPGYDENPNKTYPVLYIQHGGGEDERGWAVQGKTNLILDNLIAEGKAVPMIVAIPNGNATKPGVNARGYNDEAMAVFKEELFENIIPFVEKNYRVKPDAEHRALSGLSMGGGQSFFTGLRNTDMFNYVGVFSTGLFGGIREQASFDAESVIPGILTNPQKFNNSLKVFYISVGEQDNRIEATKKLIETFKNKGLNVEFASFPGDHEWQVWRKSLHDFAQKLFK</sequence>
<dbReference type="OrthoDB" id="9803578at2"/>
<feature type="chain" id="PRO_5014690960" evidence="1">
    <location>
        <begin position="19"/>
        <end position="379"/>
    </location>
</feature>
<evidence type="ECO:0000256" key="1">
    <source>
        <dbReference type="SAM" id="SignalP"/>
    </source>
</evidence>
<dbReference type="SUPFAM" id="SSF81296">
    <property type="entry name" value="E set domains"/>
    <property type="match status" value="1"/>
</dbReference>
<dbReference type="PANTHER" id="PTHR48098:SF1">
    <property type="entry name" value="DIACYLGLYCEROL ACYLTRANSFERASE_MYCOLYLTRANSFERASE AG85A"/>
    <property type="match status" value="1"/>
</dbReference>
<dbReference type="Pfam" id="PF00756">
    <property type="entry name" value="Esterase"/>
    <property type="match status" value="1"/>
</dbReference>
<reference evidence="2 3" key="1">
    <citation type="submission" date="2017-12" db="EMBL/GenBank/DDBJ databases">
        <title>Confluentibacter flavum sp. nov., isolated from the saline lake.</title>
        <authorList>
            <person name="Yu L."/>
        </authorList>
    </citation>
    <scope>NUCLEOTIDE SEQUENCE [LARGE SCALE GENOMIC DNA]</scope>
    <source>
        <strain evidence="2 3">3B</strain>
    </source>
</reference>
<accession>A0A2N3HP01</accession>
<comment type="caution">
    <text evidence="2">The sequence shown here is derived from an EMBL/GenBank/DDBJ whole genome shotgun (WGS) entry which is preliminary data.</text>
</comment>
<dbReference type="InterPro" id="IPR029058">
    <property type="entry name" value="AB_hydrolase_fold"/>
</dbReference>
<organism evidence="2 3">
    <name type="scientific">Confluentibacter flavum</name>
    <dbReference type="NCBI Taxonomy" id="1909700"/>
    <lineage>
        <taxon>Bacteria</taxon>
        <taxon>Pseudomonadati</taxon>
        <taxon>Bacteroidota</taxon>
        <taxon>Flavobacteriia</taxon>
        <taxon>Flavobacteriales</taxon>
        <taxon>Flavobacteriaceae</taxon>
        <taxon>Confluentibacter</taxon>
    </lineage>
</organism>
<proteinExistence type="predicted"/>
<dbReference type="CDD" id="cd02858">
    <property type="entry name" value="E_set_Esterase_N"/>
    <property type="match status" value="1"/>
</dbReference>
<evidence type="ECO:0000313" key="3">
    <source>
        <dbReference type="Proteomes" id="UP000233435"/>
    </source>
</evidence>
<dbReference type="RefSeq" id="WP_106658188.1">
    <property type="nucleotide sequence ID" value="NZ_PJEO01000009.1"/>
</dbReference>
<dbReference type="PANTHER" id="PTHR48098">
    <property type="entry name" value="ENTEROCHELIN ESTERASE-RELATED"/>
    <property type="match status" value="1"/>
</dbReference>
<keyword evidence="1" id="KW-0732">Signal</keyword>
<dbReference type="InterPro" id="IPR014756">
    <property type="entry name" value="Ig_E-set"/>
</dbReference>
<dbReference type="GO" id="GO:0016747">
    <property type="term" value="F:acyltransferase activity, transferring groups other than amino-acyl groups"/>
    <property type="evidence" value="ECO:0007669"/>
    <property type="project" value="TreeGrafter"/>
</dbReference>
<dbReference type="EMBL" id="PJEO01000009">
    <property type="protein sequence ID" value="PKQ46690.1"/>
    <property type="molecule type" value="Genomic_DNA"/>
</dbReference>
<feature type="signal peptide" evidence="1">
    <location>
        <begin position="1"/>
        <end position="18"/>
    </location>
</feature>
<gene>
    <name evidence="2" type="ORF">CSW08_01440</name>
</gene>
<dbReference type="AlphaFoldDB" id="A0A2N3HP01"/>
<dbReference type="Gene3D" id="3.40.50.1820">
    <property type="entry name" value="alpha/beta hydrolase"/>
    <property type="match status" value="1"/>
</dbReference>
<dbReference type="InterPro" id="IPR050583">
    <property type="entry name" value="Mycobacterial_A85_antigen"/>
</dbReference>
<dbReference type="Gene3D" id="2.60.40.10">
    <property type="entry name" value="Immunoglobulins"/>
    <property type="match status" value="1"/>
</dbReference>
<name>A0A2N3HP01_9FLAO</name>
<dbReference type="InterPro" id="IPR013783">
    <property type="entry name" value="Ig-like_fold"/>
</dbReference>
<dbReference type="InterPro" id="IPR000801">
    <property type="entry name" value="Esterase-like"/>
</dbReference>
<keyword evidence="3" id="KW-1185">Reference proteome</keyword>
<dbReference type="Proteomes" id="UP000233435">
    <property type="component" value="Unassembled WGS sequence"/>
</dbReference>
<evidence type="ECO:0000313" key="2">
    <source>
        <dbReference type="EMBL" id="PKQ46690.1"/>
    </source>
</evidence>